<feature type="compositionally biased region" description="Basic and acidic residues" evidence="1">
    <location>
        <begin position="108"/>
        <end position="119"/>
    </location>
</feature>
<feature type="compositionally biased region" description="Low complexity" evidence="1">
    <location>
        <begin position="140"/>
        <end position="149"/>
    </location>
</feature>
<name>A0AAD7GV21_9AGAR</name>
<keyword evidence="3" id="KW-1185">Reference proteome</keyword>
<evidence type="ECO:0000256" key="1">
    <source>
        <dbReference type="SAM" id="MobiDB-lite"/>
    </source>
</evidence>
<evidence type="ECO:0000313" key="2">
    <source>
        <dbReference type="EMBL" id="KAJ7705779.1"/>
    </source>
</evidence>
<organism evidence="2 3">
    <name type="scientific">Mycena metata</name>
    <dbReference type="NCBI Taxonomy" id="1033252"/>
    <lineage>
        <taxon>Eukaryota</taxon>
        <taxon>Fungi</taxon>
        <taxon>Dikarya</taxon>
        <taxon>Basidiomycota</taxon>
        <taxon>Agaricomycotina</taxon>
        <taxon>Agaricomycetes</taxon>
        <taxon>Agaricomycetidae</taxon>
        <taxon>Agaricales</taxon>
        <taxon>Marasmiineae</taxon>
        <taxon>Mycenaceae</taxon>
        <taxon>Mycena</taxon>
    </lineage>
</organism>
<feature type="region of interest" description="Disordered" evidence="1">
    <location>
        <begin position="88"/>
        <end position="149"/>
    </location>
</feature>
<proteinExistence type="predicted"/>
<evidence type="ECO:0000313" key="3">
    <source>
        <dbReference type="Proteomes" id="UP001215598"/>
    </source>
</evidence>
<dbReference type="EMBL" id="JARKIB010000466">
    <property type="protein sequence ID" value="KAJ7705779.1"/>
    <property type="molecule type" value="Genomic_DNA"/>
</dbReference>
<gene>
    <name evidence="2" type="ORF">B0H16DRAFT_691213</name>
</gene>
<dbReference type="Proteomes" id="UP001215598">
    <property type="component" value="Unassembled WGS sequence"/>
</dbReference>
<dbReference type="AlphaFoldDB" id="A0AAD7GV21"/>
<comment type="caution">
    <text evidence="2">The sequence shown here is derived from an EMBL/GenBank/DDBJ whole genome shotgun (WGS) entry which is preliminary data.</text>
</comment>
<protein>
    <submittedName>
        <fullName evidence="2">Uncharacterized protein</fullName>
    </submittedName>
</protein>
<accession>A0AAD7GV21</accession>
<reference evidence="2" key="1">
    <citation type="submission" date="2023-03" db="EMBL/GenBank/DDBJ databases">
        <title>Massive genome expansion in bonnet fungi (Mycena s.s.) driven by repeated elements and novel gene families across ecological guilds.</title>
        <authorList>
            <consortium name="Lawrence Berkeley National Laboratory"/>
            <person name="Harder C.B."/>
            <person name="Miyauchi S."/>
            <person name="Viragh M."/>
            <person name="Kuo A."/>
            <person name="Thoen E."/>
            <person name="Andreopoulos B."/>
            <person name="Lu D."/>
            <person name="Skrede I."/>
            <person name="Drula E."/>
            <person name="Henrissat B."/>
            <person name="Morin E."/>
            <person name="Kohler A."/>
            <person name="Barry K."/>
            <person name="LaButti K."/>
            <person name="Morin E."/>
            <person name="Salamov A."/>
            <person name="Lipzen A."/>
            <person name="Mereny Z."/>
            <person name="Hegedus B."/>
            <person name="Baldrian P."/>
            <person name="Stursova M."/>
            <person name="Weitz H."/>
            <person name="Taylor A."/>
            <person name="Grigoriev I.V."/>
            <person name="Nagy L.G."/>
            <person name="Martin F."/>
            <person name="Kauserud H."/>
        </authorList>
    </citation>
    <scope>NUCLEOTIDE SEQUENCE</scope>
    <source>
        <strain evidence="2">CBHHK182m</strain>
    </source>
</reference>
<sequence length="149" mass="15894">MSVGMGMATRMQTPARVRVGRVRVRARRVKIMRCWSARGGWDVAPDVSYTTSSSSYVARASSSARRVLVRLRRMWMWTSLEMVMQHLRGSTPRARTRGGAAGAGGGLPDKDAQTVEGRRCGRYPGDSGCGSPVDCDADADASAAGAGQG</sequence>